<dbReference type="InterPro" id="IPR007267">
    <property type="entry name" value="GtrA_DPMS_TM"/>
</dbReference>
<dbReference type="PANTHER" id="PTHR38459:SF1">
    <property type="entry name" value="PROPHAGE BACTOPRENOL-LINKED GLUCOSE TRANSLOCASE HOMOLOG"/>
    <property type="match status" value="1"/>
</dbReference>
<dbReference type="GO" id="GO:0005886">
    <property type="term" value="C:plasma membrane"/>
    <property type="evidence" value="ECO:0007669"/>
    <property type="project" value="TreeGrafter"/>
</dbReference>
<dbReference type="STRING" id="717774.Marme_1532"/>
<feature type="transmembrane region" description="Helical" evidence="6">
    <location>
        <begin position="36"/>
        <end position="54"/>
    </location>
</feature>
<evidence type="ECO:0000313" key="8">
    <source>
        <dbReference type="EMBL" id="ADZ90797.1"/>
    </source>
</evidence>
<evidence type="ECO:0000256" key="6">
    <source>
        <dbReference type="SAM" id="Phobius"/>
    </source>
</evidence>
<keyword evidence="9" id="KW-1185">Reference proteome</keyword>
<dbReference type="PATRIC" id="fig|717774.3.peg.1592"/>
<dbReference type="PANTHER" id="PTHR38459">
    <property type="entry name" value="PROPHAGE BACTOPRENOL-LINKED GLUCOSE TRANSLOCASE HOMOLOG"/>
    <property type="match status" value="1"/>
</dbReference>
<keyword evidence="5 6" id="KW-0472">Membrane</keyword>
<accession>F2JY61</accession>
<name>F2JY61_MARM1</name>
<comment type="subcellular location">
    <subcellularLocation>
        <location evidence="1">Membrane</location>
        <topology evidence="1">Multi-pass membrane protein</topology>
    </subcellularLocation>
</comment>
<dbReference type="eggNOG" id="COG2246">
    <property type="taxonomic scope" value="Bacteria"/>
</dbReference>
<protein>
    <submittedName>
        <fullName evidence="8">GtrA family protein</fullName>
    </submittedName>
</protein>
<feature type="transmembrane region" description="Helical" evidence="6">
    <location>
        <begin position="106"/>
        <end position="128"/>
    </location>
</feature>
<keyword evidence="4 6" id="KW-1133">Transmembrane helix</keyword>
<organism evidence="8 9">
    <name type="scientific">Marinomonas mediterranea (strain ATCC 700492 / JCM 21426 / NBRC 103028 / MMB-1)</name>
    <dbReference type="NCBI Taxonomy" id="717774"/>
    <lineage>
        <taxon>Bacteria</taxon>
        <taxon>Pseudomonadati</taxon>
        <taxon>Pseudomonadota</taxon>
        <taxon>Gammaproteobacteria</taxon>
        <taxon>Oceanospirillales</taxon>
        <taxon>Oceanospirillaceae</taxon>
        <taxon>Marinomonas</taxon>
    </lineage>
</organism>
<evidence type="ECO:0000256" key="3">
    <source>
        <dbReference type="ARBA" id="ARBA00022692"/>
    </source>
</evidence>
<dbReference type="KEGG" id="mme:Marme_1532"/>
<gene>
    <name evidence="8" type="ordered locus">Marme_1532</name>
</gene>
<dbReference type="EMBL" id="CP002583">
    <property type="protein sequence ID" value="ADZ90797.1"/>
    <property type="molecule type" value="Genomic_DNA"/>
</dbReference>
<evidence type="ECO:0000313" key="9">
    <source>
        <dbReference type="Proteomes" id="UP000001062"/>
    </source>
</evidence>
<dbReference type="RefSeq" id="WP_013660702.1">
    <property type="nucleotide sequence ID" value="NC_015276.1"/>
</dbReference>
<feature type="transmembrane region" description="Helical" evidence="6">
    <location>
        <begin position="74"/>
        <end position="94"/>
    </location>
</feature>
<dbReference type="Pfam" id="PF04138">
    <property type="entry name" value="GtrA_DPMS_TM"/>
    <property type="match status" value="1"/>
</dbReference>
<dbReference type="HOGENOM" id="CLU_083873_7_0_6"/>
<dbReference type="GO" id="GO:0000271">
    <property type="term" value="P:polysaccharide biosynthetic process"/>
    <property type="evidence" value="ECO:0007669"/>
    <property type="project" value="InterPro"/>
</dbReference>
<dbReference type="AlphaFoldDB" id="F2JY61"/>
<feature type="transmembrane region" description="Helical" evidence="6">
    <location>
        <begin position="12"/>
        <end position="30"/>
    </location>
</feature>
<feature type="domain" description="GtrA/DPMS transmembrane" evidence="7">
    <location>
        <begin position="11"/>
        <end position="96"/>
    </location>
</feature>
<dbReference type="OrthoDB" id="9811884at2"/>
<reference evidence="8 9" key="1">
    <citation type="journal article" date="2012" name="Stand. Genomic Sci.">
        <title>Complete genome sequence of the melanogenic marine bacterium Marinomonas mediterranea type strain (MMB-1(T)).</title>
        <authorList>
            <person name="Lucas-Elio P."/>
            <person name="Goodwin L."/>
            <person name="Woyke T."/>
            <person name="Pitluck S."/>
            <person name="Nolan M."/>
            <person name="Kyrpides N.C."/>
            <person name="Detter J.C."/>
            <person name="Copeland A."/>
            <person name="Teshima H."/>
            <person name="Bruce D."/>
            <person name="Detter C."/>
            <person name="Tapia R."/>
            <person name="Han S."/>
            <person name="Land M.L."/>
            <person name="Ivanova N."/>
            <person name="Mikhailova N."/>
            <person name="Johnston A.W."/>
            <person name="Sanchez-Amat A."/>
        </authorList>
    </citation>
    <scope>NUCLEOTIDE SEQUENCE [LARGE SCALE GENOMIC DNA]</scope>
    <source>
        <strain evidence="9">ATCC 700492 / JCM 21426 / NBRC 103028 / MMB-1</strain>
    </source>
</reference>
<dbReference type="Proteomes" id="UP000001062">
    <property type="component" value="Chromosome"/>
</dbReference>
<proteinExistence type="inferred from homology"/>
<dbReference type="InterPro" id="IPR051401">
    <property type="entry name" value="GtrA_CellWall_Glycosyl"/>
</dbReference>
<evidence type="ECO:0000256" key="2">
    <source>
        <dbReference type="ARBA" id="ARBA00009399"/>
    </source>
</evidence>
<evidence type="ECO:0000256" key="4">
    <source>
        <dbReference type="ARBA" id="ARBA00022989"/>
    </source>
</evidence>
<evidence type="ECO:0000256" key="1">
    <source>
        <dbReference type="ARBA" id="ARBA00004141"/>
    </source>
</evidence>
<keyword evidence="3 6" id="KW-0812">Transmembrane</keyword>
<evidence type="ECO:0000259" key="7">
    <source>
        <dbReference type="Pfam" id="PF04138"/>
    </source>
</evidence>
<comment type="similarity">
    <text evidence="2">Belongs to the GtrA family.</text>
</comment>
<sequence length="146" mass="16724" precursor="true">MKKSTFIQFIKFSLVGLISFVIDVFAMWVFSHWLPLVLARAVAFVLAVLTNWVCHRLYTFKSHASRQAKLKEAITFLTASLVGMIPNVGIYWWIVHSDWYVNYHSMSLAPLIAMIPGIVAGQITNFVLSKYWVFKEQPVVAVHPDH</sequence>
<evidence type="ECO:0000256" key="5">
    <source>
        <dbReference type="ARBA" id="ARBA00023136"/>
    </source>
</evidence>